<comment type="caution">
    <text evidence="1">The sequence shown here is derived from an EMBL/GenBank/DDBJ whole genome shotgun (WGS) entry which is preliminary data.</text>
</comment>
<dbReference type="AlphaFoldDB" id="A0A8I1J1S0"/>
<sequence>MTDLDEYEVVQNIALGSLALWSFSVEYYKTLEEKRGIDLPTLMLVLPLIYNESITNSVYKRKFKGGLFNSLNDDKALFVGLQERMQDMSALSLKSLNLCLSGKLLMYQHNSYEFVPIRMGTSNLGYAESIKKILSASKRFGYWFATIEFNELCQLLKVRF</sequence>
<protein>
    <submittedName>
        <fullName evidence="1">Uncharacterized protein</fullName>
    </submittedName>
</protein>
<dbReference type="Pfam" id="PF20131">
    <property type="entry name" value="MC3"/>
    <property type="match status" value="1"/>
</dbReference>
<accession>A0A8I1J1S0</accession>
<dbReference type="InterPro" id="IPR045390">
    <property type="entry name" value="ABC-3C_MC3"/>
</dbReference>
<dbReference type="Proteomes" id="UP000650605">
    <property type="component" value="Unassembled WGS sequence"/>
</dbReference>
<name>A0A8I1J1S0_PAEPO</name>
<organism evidence="1 2">
    <name type="scientific">Paenibacillus polymyxa</name>
    <name type="common">Bacillus polymyxa</name>
    <dbReference type="NCBI Taxonomy" id="1406"/>
    <lineage>
        <taxon>Bacteria</taxon>
        <taxon>Bacillati</taxon>
        <taxon>Bacillota</taxon>
        <taxon>Bacilli</taxon>
        <taxon>Bacillales</taxon>
        <taxon>Paenibacillaceae</taxon>
        <taxon>Paenibacillus</taxon>
    </lineage>
</organism>
<proteinExistence type="predicted"/>
<evidence type="ECO:0000313" key="1">
    <source>
        <dbReference type="EMBL" id="MBM0634260.1"/>
    </source>
</evidence>
<dbReference type="RefSeq" id="WP_164964587.1">
    <property type="nucleotide sequence ID" value="NZ_JAEHFQ010000007.1"/>
</dbReference>
<dbReference type="EMBL" id="JAEHFQ010000007">
    <property type="protein sequence ID" value="MBM0634260.1"/>
    <property type="molecule type" value="Genomic_DNA"/>
</dbReference>
<gene>
    <name evidence="1" type="ORF">JDW19_14175</name>
</gene>
<reference evidence="1" key="1">
    <citation type="submission" date="2020-12" db="EMBL/GenBank/DDBJ databases">
        <title>Paenibacillus polymyxa LMG 27872: a double-edged sword.</title>
        <authorList>
            <person name="Langendries S."/>
            <person name="Garcia Mendez S."/>
            <person name="Beirinckx S."/>
            <person name="Viaene T."/>
            <person name="Baeyen S."/>
            <person name="Goeminne G."/>
            <person name="Willems A."/>
            <person name="Debode J."/>
            <person name="Goormachtig S."/>
        </authorList>
    </citation>
    <scope>NUCLEOTIDE SEQUENCE</scope>
    <source>
        <strain evidence="1">LMG 27872</strain>
    </source>
</reference>
<evidence type="ECO:0000313" key="2">
    <source>
        <dbReference type="Proteomes" id="UP000650605"/>
    </source>
</evidence>